<feature type="transmembrane region" description="Helical" evidence="5">
    <location>
        <begin position="203"/>
        <end position="222"/>
    </location>
</feature>
<dbReference type="Proteomes" id="UP000029665">
    <property type="component" value="Unassembled WGS sequence"/>
</dbReference>
<keyword evidence="7" id="KW-1185">Reference proteome</keyword>
<dbReference type="OrthoDB" id="2901184at2759"/>
<dbReference type="GO" id="GO:0016020">
    <property type="term" value="C:membrane"/>
    <property type="evidence" value="ECO:0007669"/>
    <property type="project" value="UniProtKB-SubCell"/>
</dbReference>
<dbReference type="EMBL" id="CCBP010000243">
    <property type="protein sequence ID" value="CDO75158.1"/>
    <property type="molecule type" value="Genomic_DNA"/>
</dbReference>
<evidence type="ECO:0000256" key="2">
    <source>
        <dbReference type="ARBA" id="ARBA00022692"/>
    </source>
</evidence>
<dbReference type="HOGENOM" id="CLU_030057_3_0_1"/>
<evidence type="ECO:0000313" key="7">
    <source>
        <dbReference type="Proteomes" id="UP000029665"/>
    </source>
</evidence>
<dbReference type="InterPro" id="IPR038665">
    <property type="entry name" value="Voltage-dep_anion_channel_sf"/>
</dbReference>
<proteinExistence type="predicted"/>
<dbReference type="GO" id="GO:0015140">
    <property type="term" value="F:malate transmembrane transporter activity"/>
    <property type="evidence" value="ECO:0007669"/>
    <property type="project" value="InterPro"/>
</dbReference>
<dbReference type="PANTHER" id="PTHR31162:SF0">
    <property type="entry name" value="MALIC ACID TRANSPORT PROTEIN"/>
    <property type="match status" value="1"/>
</dbReference>
<dbReference type="PANTHER" id="PTHR31162">
    <property type="entry name" value="MALIC ACID TRANSPORT PROTEIN-RELATED"/>
    <property type="match status" value="1"/>
</dbReference>
<feature type="transmembrane region" description="Helical" evidence="5">
    <location>
        <begin position="80"/>
        <end position="103"/>
    </location>
</feature>
<dbReference type="OMA" id="FYHYPYT"/>
<feature type="transmembrane region" description="Helical" evidence="5">
    <location>
        <begin position="383"/>
        <end position="407"/>
    </location>
</feature>
<dbReference type="InterPro" id="IPR030185">
    <property type="entry name" value="Mae1"/>
</dbReference>
<organism evidence="6 7">
    <name type="scientific">Pycnoporus cinnabarinus</name>
    <name type="common">Cinnabar-red polypore</name>
    <name type="synonym">Trametes cinnabarina</name>
    <dbReference type="NCBI Taxonomy" id="5643"/>
    <lineage>
        <taxon>Eukaryota</taxon>
        <taxon>Fungi</taxon>
        <taxon>Dikarya</taxon>
        <taxon>Basidiomycota</taxon>
        <taxon>Agaricomycotina</taxon>
        <taxon>Agaricomycetes</taxon>
        <taxon>Polyporales</taxon>
        <taxon>Polyporaceae</taxon>
        <taxon>Trametes</taxon>
    </lineage>
</organism>
<keyword evidence="4 5" id="KW-0472">Membrane</keyword>
<keyword evidence="2 5" id="KW-0812">Transmembrane</keyword>
<feature type="transmembrane region" description="Helical" evidence="5">
    <location>
        <begin position="47"/>
        <end position="68"/>
    </location>
</feature>
<feature type="transmembrane region" description="Helical" evidence="5">
    <location>
        <begin position="137"/>
        <end position="158"/>
    </location>
</feature>
<evidence type="ECO:0008006" key="8">
    <source>
        <dbReference type="Google" id="ProtNLM"/>
    </source>
</evidence>
<feature type="transmembrane region" description="Helical" evidence="5">
    <location>
        <begin position="352"/>
        <end position="371"/>
    </location>
</feature>
<feature type="transmembrane region" description="Helical" evidence="5">
    <location>
        <begin position="242"/>
        <end position="263"/>
    </location>
</feature>
<accession>A0A060SRR6</accession>
<feature type="transmembrane region" description="Helical" evidence="5">
    <location>
        <begin position="109"/>
        <end position="130"/>
    </location>
</feature>
<evidence type="ECO:0000256" key="3">
    <source>
        <dbReference type="ARBA" id="ARBA00022989"/>
    </source>
</evidence>
<gene>
    <name evidence="6" type="ORF">BN946_scf184590.g15</name>
</gene>
<dbReference type="CDD" id="cd09317">
    <property type="entry name" value="TDT_Mae1_like"/>
    <property type="match status" value="1"/>
</dbReference>
<feature type="transmembrane region" description="Helical" evidence="5">
    <location>
        <begin position="313"/>
        <end position="340"/>
    </location>
</feature>
<dbReference type="InterPro" id="IPR004695">
    <property type="entry name" value="SLAC1/Mae1/Ssu1/TehA"/>
</dbReference>
<comment type="caution">
    <text evidence="6">The sequence shown here is derived from an EMBL/GenBank/DDBJ whole genome shotgun (WGS) entry which is preliminary data.</text>
</comment>
<dbReference type="Pfam" id="PF03595">
    <property type="entry name" value="SLAC1"/>
    <property type="match status" value="1"/>
</dbReference>
<comment type="subcellular location">
    <subcellularLocation>
        <location evidence="1">Membrane</location>
        <topology evidence="1">Multi-pass membrane protein</topology>
    </subcellularLocation>
</comment>
<evidence type="ECO:0000256" key="4">
    <source>
        <dbReference type="ARBA" id="ARBA00023136"/>
    </source>
</evidence>
<evidence type="ECO:0000256" key="5">
    <source>
        <dbReference type="SAM" id="Phobius"/>
    </source>
</evidence>
<evidence type="ECO:0000256" key="1">
    <source>
        <dbReference type="ARBA" id="ARBA00004141"/>
    </source>
</evidence>
<evidence type="ECO:0000313" key="6">
    <source>
        <dbReference type="EMBL" id="CDO75158.1"/>
    </source>
</evidence>
<dbReference type="AlphaFoldDB" id="A0A060SRR6"/>
<dbReference type="Gene3D" id="1.50.10.150">
    <property type="entry name" value="Voltage-dependent anion channel"/>
    <property type="match status" value="1"/>
</dbReference>
<feature type="transmembrane region" description="Helical" evidence="5">
    <location>
        <begin position="170"/>
        <end position="191"/>
    </location>
</feature>
<dbReference type="STRING" id="5643.A0A060SRR6"/>
<reference evidence="6" key="1">
    <citation type="submission" date="2014-01" db="EMBL/GenBank/DDBJ databases">
        <title>The genome of the white-rot fungus Pycnoporus cinnabarinus: a basidiomycete model with a versatile arsenal for lignocellulosic biomass breakdown.</title>
        <authorList>
            <person name="Levasseur A."/>
            <person name="Lomascolo A."/>
            <person name="Ruiz-Duenas F.J."/>
            <person name="Uzan E."/>
            <person name="Piumi F."/>
            <person name="Kues U."/>
            <person name="Ram A.F.J."/>
            <person name="Murat C."/>
            <person name="Haon M."/>
            <person name="Benoit I."/>
            <person name="Arfi Y."/>
            <person name="Chevret D."/>
            <person name="Drula E."/>
            <person name="Kwon M.J."/>
            <person name="Gouret P."/>
            <person name="Lesage-Meessen L."/>
            <person name="Lombard V."/>
            <person name="Mariette J."/>
            <person name="Noirot C."/>
            <person name="Park J."/>
            <person name="Patyshakuliyeva A."/>
            <person name="Wieneger R.A.B."/>
            <person name="Wosten H.A.B."/>
            <person name="Martin F."/>
            <person name="Coutinho P.M."/>
            <person name="de Vries R."/>
            <person name="Martinez A.T."/>
            <person name="Klopp C."/>
            <person name="Pontarotti P."/>
            <person name="Henrissat B."/>
            <person name="Record E."/>
        </authorList>
    </citation>
    <scope>NUCLEOTIDE SEQUENCE [LARGE SCALE GENOMIC DNA]</scope>
    <source>
        <strain evidence="6">BRFM137</strain>
    </source>
</reference>
<protein>
    <recommendedName>
        <fullName evidence="8">C4-dicarboxylate transporter/malic acid transport protein</fullName>
    </recommendedName>
</protein>
<keyword evidence="3 5" id="KW-1133">Transmembrane helix</keyword>
<name>A0A060SRR6_PYCCI</name>
<sequence>MDFYQSHQYEAHNVALPDRVAPSPEQQENTVQGEVKVSYLARRIHGWSWQAFPIGMGTGAVYVTLSGLKEHSSTLTHVETFFYFLNMALFLLNVTTLAIQMFGKAPHSFQVSGGAHLASLVFPMQALRLIKDPVKGIFVPLVVLSFATIIIGTVKYAVPSGHVHPGFIYALFWVYVSLSIIVCFPMLMVWFNQPHDLKTFTPAWAFLIFPMMLVGVVAFNVLDVLPPSEERAVGVLLTGYVFQGLGFFMTFFYICIYIIRIMVTGFLDGHQANGAFVAVGPPGFTALALLKLGQHAAEILPLHGLVSEQAGQIWYATSVMSGLMLFGLAVFLFVFGILPYWFKLHKHLSEILGCWALTFPNVGWISTIRVLGDVFKLNGFYVWHLIMTILMCTVWLVLFVLTVYAFFKGKIFLAKSEDVIQDTVERKLVTLHRSPRHSYNKEAQGQV</sequence>
<feature type="transmembrane region" description="Helical" evidence="5">
    <location>
        <begin position="275"/>
        <end position="293"/>
    </location>
</feature>